<feature type="transmembrane region" description="Helical" evidence="7">
    <location>
        <begin position="162"/>
        <end position="185"/>
    </location>
</feature>
<feature type="transmembrane region" description="Helical" evidence="7">
    <location>
        <begin position="295"/>
        <end position="313"/>
    </location>
</feature>
<dbReference type="Gene3D" id="1.20.1530.20">
    <property type="match status" value="1"/>
</dbReference>
<dbReference type="GO" id="GO:1902600">
    <property type="term" value="P:proton transmembrane transport"/>
    <property type="evidence" value="ECO:0007669"/>
    <property type="project" value="InterPro"/>
</dbReference>
<keyword evidence="5" id="KW-0406">Ion transport</keyword>
<dbReference type="GO" id="GO:0015297">
    <property type="term" value="F:antiporter activity"/>
    <property type="evidence" value="ECO:0007669"/>
    <property type="project" value="InterPro"/>
</dbReference>
<evidence type="ECO:0000256" key="6">
    <source>
        <dbReference type="ARBA" id="ARBA00023136"/>
    </source>
</evidence>
<feature type="transmembrane region" description="Helical" evidence="7">
    <location>
        <begin position="197"/>
        <end position="218"/>
    </location>
</feature>
<keyword evidence="10" id="KW-1185">Reference proteome</keyword>
<dbReference type="AlphaFoldDB" id="A0A5C1AL25"/>
<dbReference type="Pfam" id="PF00999">
    <property type="entry name" value="Na_H_Exchanger"/>
    <property type="match status" value="1"/>
</dbReference>
<dbReference type="InterPro" id="IPR050794">
    <property type="entry name" value="CPA2_transporter"/>
</dbReference>
<evidence type="ECO:0000256" key="2">
    <source>
        <dbReference type="ARBA" id="ARBA00022448"/>
    </source>
</evidence>
<reference evidence="10" key="1">
    <citation type="submission" date="2019-08" db="EMBL/GenBank/DDBJ databases">
        <title>Limnoglobus roseus gen. nov., sp. nov., a novel freshwater planctomycete with a giant genome from the family Gemmataceae.</title>
        <authorList>
            <person name="Kulichevskaya I.S."/>
            <person name="Naumoff D.G."/>
            <person name="Miroshnikov K."/>
            <person name="Ivanova A."/>
            <person name="Philippov D.A."/>
            <person name="Hakobyan A."/>
            <person name="Rijpstra I.C."/>
            <person name="Sinninghe Damste J.S."/>
            <person name="Liesack W."/>
            <person name="Dedysh S.N."/>
        </authorList>
    </citation>
    <scope>NUCLEOTIDE SEQUENCE [LARGE SCALE GENOMIC DNA]</scope>
    <source>
        <strain evidence="10">PX52</strain>
    </source>
</reference>
<feature type="transmembrane region" description="Helical" evidence="7">
    <location>
        <begin position="260"/>
        <end position="283"/>
    </location>
</feature>
<keyword evidence="4 7" id="KW-1133">Transmembrane helix</keyword>
<feature type="transmembrane region" description="Helical" evidence="7">
    <location>
        <begin position="230"/>
        <end position="254"/>
    </location>
</feature>
<feature type="transmembrane region" description="Helical" evidence="7">
    <location>
        <begin position="89"/>
        <end position="109"/>
    </location>
</feature>
<evidence type="ECO:0000313" key="10">
    <source>
        <dbReference type="Proteomes" id="UP000324974"/>
    </source>
</evidence>
<dbReference type="EMBL" id="CP042425">
    <property type="protein sequence ID" value="QEL18656.1"/>
    <property type="molecule type" value="Genomic_DNA"/>
</dbReference>
<dbReference type="KEGG" id="lrs:PX52LOC_05690"/>
<comment type="subcellular location">
    <subcellularLocation>
        <location evidence="1">Membrane</location>
        <topology evidence="1">Multi-pass membrane protein</topology>
    </subcellularLocation>
</comment>
<dbReference type="RefSeq" id="WP_149113136.1">
    <property type="nucleotide sequence ID" value="NZ_CP042425.1"/>
</dbReference>
<keyword evidence="6 7" id="KW-0472">Membrane</keyword>
<dbReference type="OrthoDB" id="9793589at2"/>
<organism evidence="9 10">
    <name type="scientific">Limnoglobus roseus</name>
    <dbReference type="NCBI Taxonomy" id="2598579"/>
    <lineage>
        <taxon>Bacteria</taxon>
        <taxon>Pseudomonadati</taxon>
        <taxon>Planctomycetota</taxon>
        <taxon>Planctomycetia</taxon>
        <taxon>Gemmatales</taxon>
        <taxon>Gemmataceae</taxon>
        <taxon>Limnoglobus</taxon>
    </lineage>
</organism>
<feature type="transmembrane region" description="Helical" evidence="7">
    <location>
        <begin position="12"/>
        <end position="35"/>
    </location>
</feature>
<proteinExistence type="predicted"/>
<protein>
    <submittedName>
        <fullName evidence="9">Cation transporter</fullName>
    </submittedName>
</protein>
<dbReference type="Proteomes" id="UP000324974">
    <property type="component" value="Chromosome"/>
</dbReference>
<feature type="transmembrane region" description="Helical" evidence="7">
    <location>
        <begin position="129"/>
        <end position="150"/>
    </location>
</feature>
<evidence type="ECO:0000313" key="9">
    <source>
        <dbReference type="EMBL" id="QEL18656.1"/>
    </source>
</evidence>
<dbReference type="InterPro" id="IPR038770">
    <property type="entry name" value="Na+/solute_symporter_sf"/>
</dbReference>
<keyword evidence="3 7" id="KW-0812">Transmembrane</keyword>
<dbReference type="PANTHER" id="PTHR32468:SF0">
    <property type="entry name" value="K(+)_H(+) ANTIPORTER 1"/>
    <property type="match status" value="1"/>
</dbReference>
<dbReference type="InterPro" id="IPR006153">
    <property type="entry name" value="Cation/H_exchanger_TM"/>
</dbReference>
<evidence type="ECO:0000256" key="3">
    <source>
        <dbReference type="ARBA" id="ARBA00022692"/>
    </source>
</evidence>
<evidence type="ECO:0000256" key="1">
    <source>
        <dbReference type="ARBA" id="ARBA00004141"/>
    </source>
</evidence>
<feature type="transmembrane region" description="Helical" evidence="7">
    <location>
        <begin position="379"/>
        <end position="399"/>
    </location>
</feature>
<feature type="transmembrane region" description="Helical" evidence="7">
    <location>
        <begin position="319"/>
        <end position="340"/>
    </location>
</feature>
<name>A0A5C1AL25_9BACT</name>
<feature type="domain" description="Cation/H+ exchanger transmembrane" evidence="8">
    <location>
        <begin position="73"/>
        <end position="461"/>
    </location>
</feature>
<evidence type="ECO:0000256" key="4">
    <source>
        <dbReference type="ARBA" id="ARBA00022989"/>
    </source>
</evidence>
<dbReference type="GO" id="GO:0016020">
    <property type="term" value="C:membrane"/>
    <property type="evidence" value="ECO:0007669"/>
    <property type="project" value="UniProtKB-SubCell"/>
</dbReference>
<sequence length="474" mass="48476">MSRIDTLPAPRTGPWLSAVAYVTLLAVGIGAVVLICRTGSDLAGPTAAVSTAAAKQVDVVLHVMATLVAVILLGTALGWACQWVGQPPVIGEVVAGIVLGPSLLGAVWPDAMHLLIPSAAADPKGQVPAAIKAVSTIGVVLYMFLVGLELNAARLRKQARSAVAVSHASIVLPFVLGSALALALYRGFAPAGVPFASFALFMGVAMSITAFPVLARILTDRRMERTELGIVALGCAAADDVTAWCLLALIVGVAQSELTGVVAVTAEAAAFVALVLLVARPLVARWSAKVDSTAGPLHPLVVSGTFLAVLASAMTTELIGIHALFGAFLLGAVIPHDGRLAREFAAKVKDPVTVLLLPAFFAYTGMRTQIGLVSTGADWLWVGAIVLVATAGKFGGATVAARLTGQSWRNAAALGALMNTRGLMELIALNIGLDMGVLSPALFAMMVIMALATTAMTSPVIGLLVPNGPSAGRE</sequence>
<dbReference type="PANTHER" id="PTHR32468">
    <property type="entry name" value="CATION/H + ANTIPORTER"/>
    <property type="match status" value="1"/>
</dbReference>
<accession>A0A5C1AL25</accession>
<keyword evidence="2" id="KW-0813">Transport</keyword>
<evidence type="ECO:0000256" key="5">
    <source>
        <dbReference type="ARBA" id="ARBA00023065"/>
    </source>
</evidence>
<feature type="transmembrane region" description="Helical" evidence="7">
    <location>
        <begin position="59"/>
        <end position="77"/>
    </location>
</feature>
<evidence type="ECO:0000259" key="8">
    <source>
        <dbReference type="Pfam" id="PF00999"/>
    </source>
</evidence>
<evidence type="ECO:0000256" key="7">
    <source>
        <dbReference type="SAM" id="Phobius"/>
    </source>
</evidence>
<gene>
    <name evidence="9" type="ORF">PX52LOC_05690</name>
</gene>
<feature type="transmembrane region" description="Helical" evidence="7">
    <location>
        <begin position="352"/>
        <end position="373"/>
    </location>
</feature>